<evidence type="ECO:0008006" key="3">
    <source>
        <dbReference type="Google" id="ProtNLM"/>
    </source>
</evidence>
<sequence length="441" mass="51717">MEDQCILAIPLPLNDNIDDINLRTILKRWQQSLPPINRIALALPDTVASYHTIALSNLISLTPAAYYRLAQLRATSHQQVTKQAVQFDYRQHNQHLAIHLHNKTLIETYIALFAKINLTITAIDIPACALRYVATHLNISPHNILIFVKIINCFGFVQIKRCPITVLFLIKTTKSKKNNYSNYSSSIIGHRSNVTSQVTMQNTFANKCLFGQPKRAAIYVYTAQKDATSNCHWFSFASLGDSMYQINFLPWRQALYRHQAQRWLYWSMILVVITFSACGYYAYYLVQQVKTLSLLQSQYQKREYSLQKQYHNDQHEQKVTRLYQQRYWHYYQHWLHYLNYLAFFQALETLLPTEGYIAQFSENDATFSLQVRLPCEQALTFISKVNQHPNLTSLTLSSFQQSKQDPRYSEIRFSGKWQSWQYQVSQHRHSEQDVDNNENKD</sequence>
<keyword evidence="1" id="KW-1133">Transmembrane helix</keyword>
<accession>A0ABD5LXE5</accession>
<organism evidence="2">
    <name type="scientific">Proteus mirabilis</name>
    <dbReference type="NCBI Taxonomy" id="584"/>
    <lineage>
        <taxon>Bacteria</taxon>
        <taxon>Pseudomonadati</taxon>
        <taxon>Pseudomonadota</taxon>
        <taxon>Gammaproteobacteria</taxon>
        <taxon>Enterobacterales</taxon>
        <taxon>Morganellaceae</taxon>
        <taxon>Proteus</taxon>
    </lineage>
</organism>
<protein>
    <recommendedName>
        <fullName evidence="3">Fimbrial assembly protein</fullName>
    </recommendedName>
</protein>
<evidence type="ECO:0000313" key="2">
    <source>
        <dbReference type="EMBL" id="MEY2345325.1"/>
    </source>
</evidence>
<keyword evidence="1" id="KW-0472">Membrane</keyword>
<comment type="caution">
    <text evidence="2">The sequence shown here is derived from an EMBL/GenBank/DDBJ whole genome shotgun (WGS) entry which is preliminary data.</text>
</comment>
<name>A0ABD5LXE5_PROMI</name>
<dbReference type="EMBL" id="JADQCH020000002">
    <property type="protein sequence ID" value="MEY2345325.1"/>
    <property type="molecule type" value="Genomic_DNA"/>
</dbReference>
<gene>
    <name evidence="2" type="ORF">I3679_020715</name>
</gene>
<dbReference type="AlphaFoldDB" id="A0ABD5LXE5"/>
<proteinExistence type="predicted"/>
<reference evidence="2" key="1">
    <citation type="submission" date="2021-05" db="EMBL/GenBank/DDBJ databases">
        <title>First report of NDM-5 and VEB-6 producing Proteus mirabilis isolated from blood of a sepsis patient in Kolkata, India.</title>
        <authorList>
            <person name="Halder G."/>
            <person name="Chaudhuri B."/>
            <person name="Dutta S."/>
        </authorList>
    </citation>
    <scope>NUCLEOTIDE SEQUENCE [LARGE SCALE GENOMIC DNA]</scope>
    <source>
        <strain evidence="2">7049</strain>
    </source>
</reference>
<keyword evidence="1" id="KW-0812">Transmembrane</keyword>
<evidence type="ECO:0000256" key="1">
    <source>
        <dbReference type="SAM" id="Phobius"/>
    </source>
</evidence>
<feature type="transmembrane region" description="Helical" evidence="1">
    <location>
        <begin position="263"/>
        <end position="286"/>
    </location>
</feature>